<evidence type="ECO:0000313" key="1">
    <source>
        <dbReference type="EMBL" id="PLS31455.1"/>
    </source>
</evidence>
<dbReference type="InterPro" id="IPR023214">
    <property type="entry name" value="HAD_sf"/>
</dbReference>
<dbReference type="GO" id="GO:0000287">
    <property type="term" value="F:magnesium ion binding"/>
    <property type="evidence" value="ECO:0007669"/>
    <property type="project" value="TreeGrafter"/>
</dbReference>
<protein>
    <submittedName>
        <fullName evidence="1">Cof family hydrolase</fullName>
    </submittedName>
</protein>
<accession>A0A2N5JB76</accession>
<dbReference type="AlphaFoldDB" id="A0A2N5JB76"/>
<organism evidence="1 2">
    <name type="scientific">Bifidobacterium margollesii</name>
    <dbReference type="NCBI Taxonomy" id="2020964"/>
    <lineage>
        <taxon>Bacteria</taxon>
        <taxon>Bacillati</taxon>
        <taxon>Actinomycetota</taxon>
        <taxon>Actinomycetes</taxon>
        <taxon>Bifidobacteriales</taxon>
        <taxon>Bifidobacteriaceae</taxon>
        <taxon>Bifidobacterium</taxon>
    </lineage>
</organism>
<dbReference type="Proteomes" id="UP000235050">
    <property type="component" value="Unassembled WGS sequence"/>
</dbReference>
<sequence length="284" mass="30385">MSPMLRRLILLDIDGTLVGRTHHIPADAAQAVKAARAKGHLVMICTGRASSEIEGHILGVGFDGLIAVSGAYIEVDGMLCGERFIKPDVVTRATAVFDRLGVDYLWQSSKGMWATPGYLKRLMVFARFSESEEELSRWHDIDGSRKEADELGWDIGELVPASKGTFLASDDDDLSVDDVRRALGDDLVTINGSMGAFAKVNGEVMIPGVTKGSALREVAALMDIPMGDTVAIGDSDNDLPMLEAAGTAVAMGNGTDSVKCVADFTTDDVDDGGIRKAFERLHLI</sequence>
<dbReference type="Gene3D" id="3.30.1240.10">
    <property type="match status" value="1"/>
</dbReference>
<dbReference type="InterPro" id="IPR000150">
    <property type="entry name" value="Cof"/>
</dbReference>
<dbReference type="InterPro" id="IPR036412">
    <property type="entry name" value="HAD-like_sf"/>
</dbReference>
<dbReference type="GO" id="GO:0005829">
    <property type="term" value="C:cytosol"/>
    <property type="evidence" value="ECO:0007669"/>
    <property type="project" value="TreeGrafter"/>
</dbReference>
<dbReference type="Gene3D" id="3.40.50.1000">
    <property type="entry name" value="HAD superfamily/HAD-like"/>
    <property type="match status" value="1"/>
</dbReference>
<keyword evidence="2" id="KW-1185">Reference proteome</keyword>
<comment type="caution">
    <text evidence="1">The sequence shown here is derived from an EMBL/GenBank/DDBJ whole genome shotgun (WGS) entry which is preliminary data.</text>
</comment>
<proteinExistence type="predicted"/>
<dbReference type="PANTHER" id="PTHR10000">
    <property type="entry name" value="PHOSPHOSERINE PHOSPHATASE"/>
    <property type="match status" value="1"/>
</dbReference>
<name>A0A2N5JB76_9BIFI</name>
<dbReference type="RefSeq" id="WP_165782721.1">
    <property type="nucleotide sequence ID" value="NZ_NMWU01000011.1"/>
</dbReference>
<dbReference type="EMBL" id="NMWU01000011">
    <property type="protein sequence ID" value="PLS31455.1"/>
    <property type="molecule type" value="Genomic_DNA"/>
</dbReference>
<dbReference type="SUPFAM" id="SSF56784">
    <property type="entry name" value="HAD-like"/>
    <property type="match status" value="1"/>
</dbReference>
<dbReference type="PANTHER" id="PTHR10000:SF8">
    <property type="entry name" value="HAD SUPERFAMILY HYDROLASE-LIKE, TYPE 3"/>
    <property type="match status" value="1"/>
</dbReference>
<gene>
    <name evidence="1" type="ORF">Uis1B_0796</name>
</gene>
<dbReference type="NCBIfam" id="TIGR00099">
    <property type="entry name" value="Cof-subfamily"/>
    <property type="match status" value="1"/>
</dbReference>
<dbReference type="GO" id="GO:0016791">
    <property type="term" value="F:phosphatase activity"/>
    <property type="evidence" value="ECO:0007669"/>
    <property type="project" value="TreeGrafter"/>
</dbReference>
<keyword evidence="1" id="KW-0378">Hydrolase</keyword>
<dbReference type="Pfam" id="PF08282">
    <property type="entry name" value="Hydrolase_3"/>
    <property type="match status" value="1"/>
</dbReference>
<evidence type="ECO:0000313" key="2">
    <source>
        <dbReference type="Proteomes" id="UP000235050"/>
    </source>
</evidence>
<reference evidence="1 2" key="1">
    <citation type="submission" date="2017-07" db="EMBL/GenBank/DDBJ databases">
        <title>Bifidobacterium novel species.</title>
        <authorList>
            <person name="Lugli G.A."/>
            <person name="Milani C."/>
            <person name="Duranti S."/>
            <person name="Mangifesta M."/>
        </authorList>
    </citation>
    <scope>NUCLEOTIDE SEQUENCE [LARGE SCALE GENOMIC DNA]</scope>
    <source>
        <strain evidence="2">Uis1B</strain>
    </source>
</reference>